<dbReference type="AlphaFoldDB" id="A0A4Q9R2H0"/>
<dbReference type="RefSeq" id="WP_131198221.1">
    <property type="nucleotide sequence ID" value="NZ_QJUL01000017.1"/>
</dbReference>
<sequence>MEMKILASGVGAAIPKTSIGFSLFSGVYIQIRRSSSENPSIFGIAAGPEMGGNSGTLIAGHIETAWMKIDAVKHGWLCNRTSLVGKLGEVELKGTLAFSGKVDVTFTVYDANNESNFSLSQIRVESTGGQIADTRVRGIIKDMMGKTRNGSALCAQP</sequence>
<protein>
    <submittedName>
        <fullName evidence="1">Uncharacterized protein</fullName>
    </submittedName>
</protein>
<reference evidence="1 2" key="1">
    <citation type="submission" date="2018-06" db="EMBL/GenBank/DDBJ databases">
        <title>Three novel Pseudomonas species isolated from symptomatic oak.</title>
        <authorList>
            <person name="Bueno-Gonzalez V."/>
            <person name="Brady C."/>
        </authorList>
    </citation>
    <scope>NUCLEOTIDE SEQUENCE [LARGE SCALE GENOMIC DNA]</scope>
    <source>
        <strain evidence="1 2">P6B</strain>
    </source>
</reference>
<name>A0A4Q9R2H0_9GAMM</name>
<gene>
    <name evidence="1" type="ORF">DNK44_13530</name>
</gene>
<comment type="caution">
    <text evidence="1">The sequence shown here is derived from an EMBL/GenBank/DDBJ whole genome shotgun (WGS) entry which is preliminary data.</text>
</comment>
<dbReference type="Proteomes" id="UP000293172">
    <property type="component" value="Unassembled WGS sequence"/>
</dbReference>
<evidence type="ECO:0000313" key="1">
    <source>
        <dbReference type="EMBL" id="TBU91948.1"/>
    </source>
</evidence>
<proteinExistence type="predicted"/>
<dbReference type="EMBL" id="QJUL01000017">
    <property type="protein sequence ID" value="TBU91948.1"/>
    <property type="molecule type" value="Genomic_DNA"/>
</dbReference>
<evidence type="ECO:0000313" key="2">
    <source>
        <dbReference type="Proteomes" id="UP000293172"/>
    </source>
</evidence>
<accession>A0A4Q9R2H0</accession>
<organism evidence="1 2">
    <name type="scientific">Phytopseudomonas dryadis</name>
    <dbReference type="NCBI Taxonomy" id="2487520"/>
    <lineage>
        <taxon>Bacteria</taxon>
        <taxon>Pseudomonadati</taxon>
        <taxon>Pseudomonadota</taxon>
        <taxon>Gammaproteobacteria</taxon>
        <taxon>Pseudomonadales</taxon>
        <taxon>Pseudomonadaceae</taxon>
        <taxon>Phytopseudomonas</taxon>
    </lineage>
</organism>
<dbReference type="OrthoDB" id="6944021at2"/>